<feature type="transmembrane region" description="Helical" evidence="12">
    <location>
        <begin position="274"/>
        <end position="292"/>
    </location>
</feature>
<evidence type="ECO:0000256" key="10">
    <source>
        <dbReference type="ARBA" id="ARBA00022989"/>
    </source>
</evidence>
<dbReference type="RefSeq" id="WP_014702643.1">
    <property type="nucleotide sequence ID" value="NC_017856.1"/>
</dbReference>
<evidence type="ECO:0000256" key="9">
    <source>
        <dbReference type="ARBA" id="ARBA00022833"/>
    </source>
</evidence>
<keyword evidence="4" id="KW-0808">Transferase</keyword>
<gene>
    <name evidence="14" type="ordered locus">Q7C_5</name>
</gene>
<evidence type="ECO:0000256" key="1">
    <source>
        <dbReference type="ARBA" id="ARBA00000900"/>
    </source>
</evidence>
<sequence>MENVRNILAGIIRSLESGEFTLASLLIIGIGAGCFYYLIQSLQRIRLLSGKPTSKIRSAHQGCIELAGSAELMPGSPVVSPVSGRHCVWYEYVIEQRQTVLNGSRERTRWSTIQRQRSDALFYLNDGSGQCVVDPDDAEIMHVKQRRWRDPVNRNRRYSERTIVPGQQLYAIGWFQTIQAATQMMLKEQVSLLLREWKQNLNQLLARFDTNKDGRFSDKEWQRVVAAANAQVRREHLTMQPDAIHLLGKGPGRSSYLISVIPEAKLRRRYQVQFWAALIGFLCCGSLWVWALQIRQVG</sequence>
<dbReference type="PROSITE" id="PS51257">
    <property type="entry name" value="PROKAR_LIPOPROTEIN"/>
    <property type="match status" value="1"/>
</dbReference>
<comment type="subcellular location">
    <subcellularLocation>
        <location evidence="2">Membrane</location>
        <topology evidence="2">Multi-pass membrane protein</topology>
    </subcellularLocation>
</comment>
<name>I1YE47_METFJ</name>
<evidence type="ECO:0000256" key="12">
    <source>
        <dbReference type="SAM" id="Phobius"/>
    </source>
</evidence>
<dbReference type="InterPro" id="IPR002048">
    <property type="entry name" value="EF_hand_dom"/>
</dbReference>
<evidence type="ECO:0000313" key="14">
    <source>
        <dbReference type="EMBL" id="AFJ01190.1"/>
    </source>
</evidence>
<dbReference type="OrthoDB" id="7013907at2"/>
<proteinExistence type="predicted"/>
<keyword evidence="11 12" id="KW-0472">Membrane</keyword>
<dbReference type="eggNOG" id="ENOG50310D6">
    <property type="taxonomic scope" value="Bacteria"/>
</dbReference>
<dbReference type="PROSITE" id="PS50222">
    <property type="entry name" value="EF_HAND_2"/>
    <property type="match status" value="1"/>
</dbReference>
<evidence type="ECO:0000256" key="6">
    <source>
        <dbReference type="ARBA" id="ARBA00022723"/>
    </source>
</evidence>
<dbReference type="GO" id="GO:0016874">
    <property type="term" value="F:ligase activity"/>
    <property type="evidence" value="ECO:0007669"/>
    <property type="project" value="UniProtKB-KW"/>
</dbReference>
<reference evidence="14 15" key="1">
    <citation type="journal article" date="2012" name="J. Bacteriol.">
        <title>Complete genome sequences of Methylophaga sp. strain JAM1 and Methylophaga sp. strain JAM7.</title>
        <authorList>
            <person name="Villeneuve C."/>
            <person name="Martineau C."/>
            <person name="Mauffrey F."/>
            <person name="Villemur R."/>
        </authorList>
    </citation>
    <scope>NUCLEOTIDE SEQUENCE [LARGE SCALE GENOMIC DNA]</scope>
    <source>
        <strain evidence="14 15">JAM7</strain>
    </source>
</reference>
<dbReference type="EC" id="2.3.2.27" evidence="3"/>
<dbReference type="PATRIC" id="fig|754477.3.peg.5"/>
<keyword evidence="10 12" id="KW-1133">Transmembrane helix</keyword>
<keyword evidence="5 12" id="KW-0812">Transmembrane</keyword>
<feature type="domain" description="EF-hand" evidence="13">
    <location>
        <begin position="196"/>
        <end position="231"/>
    </location>
</feature>
<dbReference type="InterPro" id="IPR022170">
    <property type="entry name" value="MUL1-like"/>
</dbReference>
<keyword evidence="7" id="KW-0863">Zinc-finger</keyword>
<dbReference type="Pfam" id="PF12483">
    <property type="entry name" value="GIDE"/>
    <property type="match status" value="1"/>
</dbReference>
<keyword evidence="9" id="KW-0862">Zinc</keyword>
<dbReference type="EMBL" id="CP003380">
    <property type="protein sequence ID" value="AFJ01190.1"/>
    <property type="molecule type" value="Genomic_DNA"/>
</dbReference>
<dbReference type="GO" id="GO:0061630">
    <property type="term" value="F:ubiquitin protein ligase activity"/>
    <property type="evidence" value="ECO:0007669"/>
    <property type="project" value="UniProtKB-EC"/>
</dbReference>
<protein>
    <recommendedName>
        <fullName evidence="3">RING-type E3 ubiquitin transferase</fullName>
        <ecNumber evidence="3">2.3.2.27</ecNumber>
    </recommendedName>
</protein>
<keyword evidence="14" id="KW-0436">Ligase</keyword>
<dbReference type="HOGENOM" id="CLU_080155_0_0_6"/>
<feature type="transmembrane region" description="Helical" evidence="12">
    <location>
        <begin position="20"/>
        <end position="39"/>
    </location>
</feature>
<keyword evidence="15" id="KW-1185">Reference proteome</keyword>
<dbReference type="GO" id="GO:0008270">
    <property type="term" value="F:zinc ion binding"/>
    <property type="evidence" value="ECO:0007669"/>
    <property type="project" value="UniProtKB-KW"/>
</dbReference>
<dbReference type="Proteomes" id="UP000009145">
    <property type="component" value="Chromosome"/>
</dbReference>
<evidence type="ECO:0000256" key="2">
    <source>
        <dbReference type="ARBA" id="ARBA00004141"/>
    </source>
</evidence>
<evidence type="ECO:0000256" key="3">
    <source>
        <dbReference type="ARBA" id="ARBA00012483"/>
    </source>
</evidence>
<dbReference type="GO" id="GO:0005509">
    <property type="term" value="F:calcium ion binding"/>
    <property type="evidence" value="ECO:0007669"/>
    <property type="project" value="InterPro"/>
</dbReference>
<dbReference type="AlphaFoldDB" id="I1YE47"/>
<comment type="catalytic activity">
    <reaction evidence="1">
        <text>S-ubiquitinyl-[E2 ubiquitin-conjugating enzyme]-L-cysteine + [acceptor protein]-L-lysine = [E2 ubiquitin-conjugating enzyme]-L-cysteine + N(6)-ubiquitinyl-[acceptor protein]-L-lysine.</text>
        <dbReference type="EC" id="2.3.2.27"/>
    </reaction>
</comment>
<evidence type="ECO:0000259" key="13">
    <source>
        <dbReference type="PROSITE" id="PS50222"/>
    </source>
</evidence>
<evidence type="ECO:0000256" key="11">
    <source>
        <dbReference type="ARBA" id="ARBA00023136"/>
    </source>
</evidence>
<evidence type="ECO:0000256" key="4">
    <source>
        <dbReference type="ARBA" id="ARBA00022679"/>
    </source>
</evidence>
<organism evidence="14 15">
    <name type="scientific">Methylophaga frappieri (strain ATCC BAA-2434 / DSM 25690 / JAM7)</name>
    <dbReference type="NCBI Taxonomy" id="754477"/>
    <lineage>
        <taxon>Bacteria</taxon>
        <taxon>Pseudomonadati</taxon>
        <taxon>Pseudomonadota</taxon>
        <taxon>Gammaproteobacteria</taxon>
        <taxon>Thiotrichales</taxon>
        <taxon>Piscirickettsiaceae</taxon>
        <taxon>Methylophaga</taxon>
    </lineage>
</organism>
<evidence type="ECO:0000256" key="8">
    <source>
        <dbReference type="ARBA" id="ARBA00022786"/>
    </source>
</evidence>
<keyword evidence="8" id="KW-0833">Ubl conjugation pathway</keyword>
<dbReference type="KEGG" id="mec:Q7C_5"/>
<dbReference type="GO" id="GO:0016020">
    <property type="term" value="C:membrane"/>
    <property type="evidence" value="ECO:0007669"/>
    <property type="project" value="UniProtKB-SubCell"/>
</dbReference>
<dbReference type="STRING" id="754477.Q7C_5"/>
<evidence type="ECO:0000256" key="5">
    <source>
        <dbReference type="ARBA" id="ARBA00022692"/>
    </source>
</evidence>
<dbReference type="GO" id="GO:0016567">
    <property type="term" value="P:protein ubiquitination"/>
    <property type="evidence" value="ECO:0007669"/>
    <property type="project" value="InterPro"/>
</dbReference>
<accession>I1YE47</accession>
<keyword evidence="6" id="KW-0479">Metal-binding</keyword>
<evidence type="ECO:0000313" key="15">
    <source>
        <dbReference type="Proteomes" id="UP000009145"/>
    </source>
</evidence>
<evidence type="ECO:0000256" key="7">
    <source>
        <dbReference type="ARBA" id="ARBA00022771"/>
    </source>
</evidence>